<protein>
    <recommendedName>
        <fullName evidence="3">Class II aldolase/adducin N-terminal domain-containing protein</fullName>
    </recommendedName>
</protein>
<comment type="caution">
    <text evidence="4">The sequence shown here is derived from an EMBL/GenBank/DDBJ whole genome shotgun (WGS) entry which is preliminary data.</text>
</comment>
<dbReference type="Gene3D" id="3.40.225.10">
    <property type="entry name" value="Class II aldolase/adducin N-terminal domain"/>
    <property type="match status" value="1"/>
</dbReference>
<dbReference type="SMART" id="SM01007">
    <property type="entry name" value="Aldolase_II"/>
    <property type="match status" value="1"/>
</dbReference>
<keyword evidence="2" id="KW-0456">Lyase</keyword>
<name>A0A2N3LPA8_9BACI</name>
<dbReference type="OrthoDB" id="9794581at2"/>
<dbReference type="Pfam" id="PF00596">
    <property type="entry name" value="Aldolase_II"/>
    <property type="match status" value="1"/>
</dbReference>
<dbReference type="GO" id="GO:0046872">
    <property type="term" value="F:metal ion binding"/>
    <property type="evidence" value="ECO:0007669"/>
    <property type="project" value="UniProtKB-KW"/>
</dbReference>
<dbReference type="GO" id="GO:0005829">
    <property type="term" value="C:cytosol"/>
    <property type="evidence" value="ECO:0007669"/>
    <property type="project" value="TreeGrafter"/>
</dbReference>
<evidence type="ECO:0000313" key="4">
    <source>
        <dbReference type="EMBL" id="PKR86446.1"/>
    </source>
</evidence>
<evidence type="ECO:0000259" key="3">
    <source>
        <dbReference type="SMART" id="SM01007"/>
    </source>
</evidence>
<keyword evidence="5" id="KW-1185">Reference proteome</keyword>
<evidence type="ECO:0000256" key="2">
    <source>
        <dbReference type="ARBA" id="ARBA00023239"/>
    </source>
</evidence>
<dbReference type="RefSeq" id="WP_101353084.1">
    <property type="nucleotide sequence ID" value="NZ_PIQO01000002.1"/>
</dbReference>
<reference evidence="4 5" key="1">
    <citation type="submission" date="2017-11" db="EMBL/GenBank/DDBJ databases">
        <title>Bacillus camelliae sp. nov., isolated from pu'er tea.</title>
        <authorList>
            <person name="Niu L."/>
        </authorList>
    </citation>
    <scope>NUCLEOTIDE SEQUENCE [LARGE SCALE GENOMIC DNA]</scope>
    <source>
        <strain evidence="4 5">7578-1</strain>
    </source>
</reference>
<proteinExistence type="predicted"/>
<sequence>MLYYDQRKDLCEVTRMMFDRFNTNAAGGNISVKVSEKHFIMTPTLMSQAKFCRLNPEDIIVIDKNGDIYEGNGKVTREFNMHIAVFESIPDAGAVVHAHPKESMVFASLGMDLPHLTEATRKLGEIKALDFAPATSVELAERVRSYMEERKNSLPVAALLREHGILVVDRTLRKAYDMLERIEYNAYVNIHANLFRALGIYNPKEEKGNLAYNVEE</sequence>
<dbReference type="GO" id="GO:0019323">
    <property type="term" value="P:pentose catabolic process"/>
    <property type="evidence" value="ECO:0007669"/>
    <property type="project" value="TreeGrafter"/>
</dbReference>
<evidence type="ECO:0000256" key="1">
    <source>
        <dbReference type="ARBA" id="ARBA00022723"/>
    </source>
</evidence>
<keyword evidence="1" id="KW-0479">Metal-binding</keyword>
<accession>A0A2N3LPA8</accession>
<dbReference type="PANTHER" id="PTHR22789">
    <property type="entry name" value="FUCULOSE PHOSPHATE ALDOLASE"/>
    <property type="match status" value="1"/>
</dbReference>
<dbReference type="AlphaFoldDB" id="A0A2N3LPA8"/>
<evidence type="ECO:0000313" key="5">
    <source>
        <dbReference type="Proteomes" id="UP000233440"/>
    </source>
</evidence>
<dbReference type="Proteomes" id="UP000233440">
    <property type="component" value="Unassembled WGS sequence"/>
</dbReference>
<dbReference type="NCBIfam" id="NF004979">
    <property type="entry name" value="PRK06357.1"/>
    <property type="match status" value="1"/>
</dbReference>
<organism evidence="4 5">
    <name type="scientific">Heyndrickxia camelliae</name>
    <dbReference type="NCBI Taxonomy" id="1707093"/>
    <lineage>
        <taxon>Bacteria</taxon>
        <taxon>Bacillati</taxon>
        <taxon>Bacillota</taxon>
        <taxon>Bacilli</taxon>
        <taxon>Bacillales</taxon>
        <taxon>Bacillaceae</taxon>
        <taxon>Heyndrickxia</taxon>
    </lineage>
</organism>
<dbReference type="InterPro" id="IPR050197">
    <property type="entry name" value="Aldolase_class_II_sugar_metab"/>
</dbReference>
<gene>
    <name evidence="4" type="ORF">CWO92_04955</name>
</gene>
<dbReference type="InterPro" id="IPR001303">
    <property type="entry name" value="Aldolase_II/adducin_N"/>
</dbReference>
<dbReference type="SUPFAM" id="SSF53639">
    <property type="entry name" value="AraD/HMP-PK domain-like"/>
    <property type="match status" value="1"/>
</dbReference>
<dbReference type="PANTHER" id="PTHR22789:SF0">
    <property type="entry name" value="3-OXO-TETRONATE 4-PHOSPHATE DECARBOXYLASE-RELATED"/>
    <property type="match status" value="1"/>
</dbReference>
<feature type="domain" description="Class II aldolase/adducin N-terminal" evidence="3">
    <location>
        <begin position="8"/>
        <end position="190"/>
    </location>
</feature>
<dbReference type="EMBL" id="PIQO01000002">
    <property type="protein sequence ID" value="PKR86446.1"/>
    <property type="molecule type" value="Genomic_DNA"/>
</dbReference>
<dbReference type="InterPro" id="IPR036409">
    <property type="entry name" value="Aldolase_II/adducin_N_sf"/>
</dbReference>
<dbReference type="GO" id="GO:0016832">
    <property type="term" value="F:aldehyde-lyase activity"/>
    <property type="evidence" value="ECO:0007669"/>
    <property type="project" value="TreeGrafter"/>
</dbReference>